<gene>
    <name evidence="2" type="ORF">SAMN02745126_04377</name>
</gene>
<dbReference type="CDD" id="cd09872">
    <property type="entry name" value="PIN_Sll0205-like"/>
    <property type="match status" value="1"/>
</dbReference>
<dbReference type="Pfam" id="PF01850">
    <property type="entry name" value="PIN"/>
    <property type="match status" value="1"/>
</dbReference>
<accession>A0A1T4S7B7</accession>
<evidence type="ECO:0000313" key="3">
    <source>
        <dbReference type="Proteomes" id="UP000190092"/>
    </source>
</evidence>
<sequence length="134" mass="14323">MSVVLDTNVLVWALEGDKALGSRAARLIDQAVIGGVAHVSAISFWELGLRIREGKFGLAIPLSDWRAQVLRLGVREVPVDGTIGVTASELQDLHFDPTDRLIVATALRLGASLATSDARLLAWKGPLACIDARV</sequence>
<dbReference type="STRING" id="225324.SAMN02745126_04377"/>
<dbReference type="InterPro" id="IPR002716">
    <property type="entry name" value="PIN_dom"/>
</dbReference>
<reference evidence="3" key="1">
    <citation type="submission" date="2017-02" db="EMBL/GenBank/DDBJ databases">
        <authorList>
            <person name="Varghese N."/>
            <person name="Submissions S."/>
        </authorList>
    </citation>
    <scope>NUCLEOTIDE SEQUENCE [LARGE SCALE GENOMIC DNA]</scope>
    <source>
        <strain evidence="3">ATCC 27094</strain>
    </source>
</reference>
<dbReference type="RefSeq" id="WP_085936057.1">
    <property type="nucleotide sequence ID" value="NZ_FUWJ01000007.1"/>
</dbReference>
<dbReference type="InterPro" id="IPR052919">
    <property type="entry name" value="TA_system_RNase"/>
</dbReference>
<dbReference type="OrthoDB" id="9798990at2"/>
<dbReference type="InterPro" id="IPR029060">
    <property type="entry name" value="PIN-like_dom_sf"/>
</dbReference>
<name>A0A1T4S7B7_9HYPH</name>
<dbReference type="AlphaFoldDB" id="A0A1T4S7B7"/>
<dbReference type="Gene3D" id="3.40.50.1010">
    <property type="entry name" value="5'-nuclease"/>
    <property type="match status" value="1"/>
</dbReference>
<dbReference type="EMBL" id="FUWJ01000007">
    <property type="protein sequence ID" value="SKA24159.1"/>
    <property type="molecule type" value="Genomic_DNA"/>
</dbReference>
<feature type="domain" description="PIN" evidence="1">
    <location>
        <begin position="3"/>
        <end position="120"/>
    </location>
</feature>
<proteinExistence type="predicted"/>
<protein>
    <submittedName>
        <fullName evidence="2">PIN domain nuclease, a component of toxin-antitoxin system (PIN domain)</fullName>
    </submittedName>
</protein>
<evidence type="ECO:0000313" key="2">
    <source>
        <dbReference type="EMBL" id="SKA24159.1"/>
    </source>
</evidence>
<dbReference type="Proteomes" id="UP000190092">
    <property type="component" value="Unassembled WGS sequence"/>
</dbReference>
<dbReference type="InterPro" id="IPR041705">
    <property type="entry name" value="PIN_Sll0205"/>
</dbReference>
<dbReference type="PANTHER" id="PTHR36173">
    <property type="entry name" value="RIBONUCLEASE VAPC16-RELATED"/>
    <property type="match status" value="1"/>
</dbReference>
<dbReference type="SUPFAM" id="SSF88723">
    <property type="entry name" value="PIN domain-like"/>
    <property type="match status" value="1"/>
</dbReference>
<keyword evidence="3" id="KW-1185">Reference proteome</keyword>
<organism evidence="2 3">
    <name type="scientific">Enhydrobacter aerosaccus</name>
    <dbReference type="NCBI Taxonomy" id="225324"/>
    <lineage>
        <taxon>Bacteria</taxon>
        <taxon>Pseudomonadati</taxon>
        <taxon>Pseudomonadota</taxon>
        <taxon>Alphaproteobacteria</taxon>
        <taxon>Hyphomicrobiales</taxon>
        <taxon>Enhydrobacter</taxon>
    </lineage>
</organism>
<evidence type="ECO:0000259" key="1">
    <source>
        <dbReference type="Pfam" id="PF01850"/>
    </source>
</evidence>
<dbReference type="PANTHER" id="PTHR36173:SF1">
    <property type="entry name" value="RIBONUCLEASE VAPC22"/>
    <property type="match status" value="1"/>
</dbReference>